<evidence type="ECO:0000313" key="9">
    <source>
        <dbReference type="Proteomes" id="UP000661507"/>
    </source>
</evidence>
<dbReference type="RefSeq" id="WP_188966377.1">
    <property type="nucleotide sequence ID" value="NZ_BMKW01000003.1"/>
</dbReference>
<keyword evidence="3" id="KW-0831">Ubiquinone biosynthesis</keyword>
<name>A0A917KCJ3_9PROT</name>
<dbReference type="GO" id="GO:0006744">
    <property type="term" value="P:ubiquinone biosynthetic process"/>
    <property type="evidence" value="ECO:0007669"/>
    <property type="project" value="UniProtKB-KW"/>
</dbReference>
<gene>
    <name evidence="8" type="ORF">GCM10011320_15350</name>
</gene>
<dbReference type="PANTHER" id="PTHR21427:SF19">
    <property type="entry name" value="UBIQUINONE BIOSYNTHESIS PROTEIN COQ9, MITOCHONDRIAL"/>
    <property type="match status" value="1"/>
</dbReference>
<organism evidence="8 9">
    <name type="scientific">Neoroseomonas lacus</name>
    <dbReference type="NCBI Taxonomy" id="287609"/>
    <lineage>
        <taxon>Bacteria</taxon>
        <taxon>Pseudomonadati</taxon>
        <taxon>Pseudomonadota</taxon>
        <taxon>Alphaproteobacteria</taxon>
        <taxon>Acetobacterales</taxon>
        <taxon>Acetobacteraceae</taxon>
        <taxon>Neoroseomonas</taxon>
    </lineage>
</organism>
<evidence type="ECO:0000256" key="5">
    <source>
        <dbReference type="ARBA" id="ARBA00023121"/>
    </source>
</evidence>
<evidence type="ECO:0000256" key="6">
    <source>
        <dbReference type="ARBA" id="ARBA00058104"/>
    </source>
</evidence>
<dbReference type="InterPro" id="IPR013718">
    <property type="entry name" value="COQ9_C"/>
</dbReference>
<comment type="pathway">
    <text evidence="1">Cofactor biosynthesis; ubiquinone biosynthesis.</text>
</comment>
<dbReference type="EMBL" id="BMKW01000003">
    <property type="protein sequence ID" value="GGJ09241.1"/>
    <property type="molecule type" value="Genomic_DNA"/>
</dbReference>
<dbReference type="PANTHER" id="PTHR21427">
    <property type="entry name" value="UBIQUINONE BIOSYNTHESIS PROTEIN COQ9, MITOCHONDRIAL"/>
    <property type="match status" value="1"/>
</dbReference>
<comment type="function">
    <text evidence="6">Membrane-associated protein that warps the membrane surface to access and bind aromatic isoprenes with high specificity, including ubiquinone (CoQ) isoprene intermediates and presents them directly to COQ7, therefore facilitating the COQ7-mediated hydroxylase step. Participates in the biosynthesis of coenzyme Q, also named ubiquinone, an essential lipid-soluble electron transporter for aerobic cellular respiration.</text>
</comment>
<dbReference type="GO" id="GO:0008289">
    <property type="term" value="F:lipid binding"/>
    <property type="evidence" value="ECO:0007669"/>
    <property type="project" value="UniProtKB-KW"/>
</dbReference>
<keyword evidence="4" id="KW-0809">Transit peptide</keyword>
<dbReference type="AlphaFoldDB" id="A0A917KCJ3"/>
<comment type="similarity">
    <text evidence="2">Belongs to the COQ9 family.</text>
</comment>
<evidence type="ECO:0000256" key="2">
    <source>
        <dbReference type="ARBA" id="ARBA00010766"/>
    </source>
</evidence>
<protein>
    <recommendedName>
        <fullName evidence="7">COQ9 C-terminal domain-containing protein</fullName>
    </recommendedName>
</protein>
<dbReference type="InterPro" id="IPR012762">
    <property type="entry name" value="Ubiq_biosynth_COQ9"/>
</dbReference>
<proteinExistence type="inferred from homology"/>
<evidence type="ECO:0000256" key="1">
    <source>
        <dbReference type="ARBA" id="ARBA00004749"/>
    </source>
</evidence>
<keyword evidence="9" id="KW-1185">Reference proteome</keyword>
<dbReference type="Pfam" id="PF08511">
    <property type="entry name" value="COQ9"/>
    <property type="match status" value="1"/>
</dbReference>
<comment type="caution">
    <text evidence="8">The sequence shown here is derived from an EMBL/GenBank/DDBJ whole genome shotgun (WGS) entry which is preliminary data.</text>
</comment>
<evidence type="ECO:0000256" key="4">
    <source>
        <dbReference type="ARBA" id="ARBA00022946"/>
    </source>
</evidence>
<dbReference type="NCBIfam" id="TIGR02396">
    <property type="entry name" value="diverge_rpsU"/>
    <property type="match status" value="1"/>
</dbReference>
<dbReference type="Proteomes" id="UP000661507">
    <property type="component" value="Unassembled WGS sequence"/>
</dbReference>
<dbReference type="Gene3D" id="1.10.357.10">
    <property type="entry name" value="Tetracycline Repressor, domain 2"/>
    <property type="match status" value="1"/>
</dbReference>
<sequence length="200" mass="21409">MDTLSESDRVGRDAAIRAMLPLVSETGWSPRSIAAGLLAAGLPEDEAAFLFPRGVSSAIEAWLDLTDREMTAAAGDLSALRIPARIRALVAARLGLLAPHKEAARLAVATLALPWNAPTGLRATARSASAIWYAAGDSSADFSWYTRRMSLAGIYGATLAFWLRDDSDDIGPALDFLDRRLADLARFQRCRKGRPAAKAA</sequence>
<keyword evidence="5" id="KW-0446">Lipid-binding</keyword>
<accession>A0A917KCJ3</accession>
<evidence type="ECO:0000256" key="3">
    <source>
        <dbReference type="ARBA" id="ARBA00022688"/>
    </source>
</evidence>
<evidence type="ECO:0000313" key="8">
    <source>
        <dbReference type="EMBL" id="GGJ09241.1"/>
    </source>
</evidence>
<feature type="domain" description="COQ9 C-terminal" evidence="7">
    <location>
        <begin position="117"/>
        <end position="187"/>
    </location>
</feature>
<evidence type="ECO:0000259" key="7">
    <source>
        <dbReference type="Pfam" id="PF08511"/>
    </source>
</evidence>
<reference evidence="8" key="1">
    <citation type="journal article" date="2014" name="Int. J. Syst. Evol. Microbiol.">
        <title>Complete genome sequence of Corynebacterium casei LMG S-19264T (=DSM 44701T), isolated from a smear-ripened cheese.</title>
        <authorList>
            <consortium name="US DOE Joint Genome Institute (JGI-PGF)"/>
            <person name="Walter F."/>
            <person name="Albersmeier A."/>
            <person name="Kalinowski J."/>
            <person name="Ruckert C."/>
        </authorList>
    </citation>
    <scope>NUCLEOTIDE SEQUENCE</scope>
    <source>
        <strain evidence="8">CGMCC 1.3617</strain>
    </source>
</reference>
<reference evidence="8" key="2">
    <citation type="submission" date="2020-09" db="EMBL/GenBank/DDBJ databases">
        <authorList>
            <person name="Sun Q."/>
            <person name="Zhou Y."/>
        </authorList>
    </citation>
    <scope>NUCLEOTIDE SEQUENCE</scope>
    <source>
        <strain evidence="8">CGMCC 1.3617</strain>
    </source>
</reference>